<keyword evidence="12" id="KW-1185">Reference proteome</keyword>
<evidence type="ECO:0000256" key="5">
    <source>
        <dbReference type="ARBA" id="ARBA00022692"/>
    </source>
</evidence>
<evidence type="ECO:0000259" key="10">
    <source>
        <dbReference type="PROSITE" id="PS50850"/>
    </source>
</evidence>
<dbReference type="InterPro" id="IPR020846">
    <property type="entry name" value="MFS_dom"/>
</dbReference>
<sequence>MAAVPERPPYPQFTPRVEGLTPAAKPGRVTTGALAAVAAGNALEWYDWSVYAFAAPMFAHAFFPKGQPATALMAALATFAVAFLARPVGAAVLGRLTDRCGRRAGMTVSVSIMGVASVLIAVIPTYGTIGIAAPLALLVLRCAQGASSGGEVGAAAAYLAETAPAARRGRYSAVFQQSTVLGTLAAALAATGLSATLTRAEMHAFGWRILFAAGGLAGIAAIVLRRKLAESFLFTAQDGVDRPLRTLLREHRRPALRIAAMTLAPTIVFSTWVLQLPGLAMTEGGLSAGRALAANSIAQATMFVAVPIAGRLSDRFGRRPLLLAFAAATVVIAVPALAVPPRGFGALLVIEMLGLWAFAGYGAIAATVMAEQYPTALVRSAGIAVPYALVVAVFGGTAPLLDAVLAHHGQGAWFGAYVALAAAISFAAYARMPETNAVRLR</sequence>
<feature type="transmembrane region" description="Helical" evidence="9">
    <location>
        <begin position="255"/>
        <end position="275"/>
    </location>
</feature>
<feature type="transmembrane region" description="Helical" evidence="9">
    <location>
        <begin position="71"/>
        <end position="94"/>
    </location>
</feature>
<dbReference type="EMBL" id="JBHSIT010000004">
    <property type="protein sequence ID" value="MFC4908616.1"/>
    <property type="molecule type" value="Genomic_DNA"/>
</dbReference>
<dbReference type="InterPro" id="IPR051084">
    <property type="entry name" value="H+-coupled_symporters"/>
</dbReference>
<evidence type="ECO:0000313" key="11">
    <source>
        <dbReference type="EMBL" id="MFC4908616.1"/>
    </source>
</evidence>
<evidence type="ECO:0000256" key="8">
    <source>
        <dbReference type="ARBA" id="ARBA00023136"/>
    </source>
</evidence>
<feature type="transmembrane region" description="Helical" evidence="9">
    <location>
        <begin position="413"/>
        <end position="432"/>
    </location>
</feature>
<accession>A0ABV9TYV4</accession>
<keyword evidence="3" id="KW-0813">Transport</keyword>
<feature type="transmembrane region" description="Helical" evidence="9">
    <location>
        <begin position="344"/>
        <end position="369"/>
    </location>
</feature>
<feature type="transmembrane region" description="Helical" evidence="9">
    <location>
        <begin position="205"/>
        <end position="224"/>
    </location>
</feature>
<gene>
    <name evidence="11" type="ORF">ACFPCY_14905</name>
</gene>
<dbReference type="PANTHER" id="PTHR43528">
    <property type="entry name" value="ALPHA-KETOGLUTARATE PERMEASE"/>
    <property type="match status" value="1"/>
</dbReference>
<dbReference type="RefSeq" id="WP_378255432.1">
    <property type="nucleotide sequence ID" value="NZ_JBHSIT010000004.1"/>
</dbReference>
<evidence type="ECO:0000256" key="3">
    <source>
        <dbReference type="ARBA" id="ARBA00022448"/>
    </source>
</evidence>
<dbReference type="InterPro" id="IPR005829">
    <property type="entry name" value="Sugar_transporter_CS"/>
</dbReference>
<evidence type="ECO:0000256" key="9">
    <source>
        <dbReference type="SAM" id="Phobius"/>
    </source>
</evidence>
<keyword evidence="7 9" id="KW-1133">Transmembrane helix</keyword>
<comment type="similarity">
    <text evidence="2">Belongs to the major facilitator superfamily. Metabolite:H+ Symporter (MHS) family (TC 2.A.1.6) family.</text>
</comment>
<keyword evidence="4" id="KW-1003">Cell membrane</keyword>
<dbReference type="Gene3D" id="1.20.1250.20">
    <property type="entry name" value="MFS general substrate transporter like domains"/>
    <property type="match status" value="2"/>
</dbReference>
<protein>
    <submittedName>
        <fullName evidence="11">MFS transporter</fullName>
    </submittedName>
</protein>
<evidence type="ECO:0000256" key="7">
    <source>
        <dbReference type="ARBA" id="ARBA00022989"/>
    </source>
</evidence>
<evidence type="ECO:0000313" key="12">
    <source>
        <dbReference type="Proteomes" id="UP001595872"/>
    </source>
</evidence>
<dbReference type="PROSITE" id="PS00216">
    <property type="entry name" value="SUGAR_TRANSPORT_1"/>
    <property type="match status" value="1"/>
</dbReference>
<comment type="subcellular location">
    <subcellularLocation>
        <location evidence="1">Cell membrane</location>
        <topology evidence="1">Multi-pass membrane protein</topology>
    </subcellularLocation>
</comment>
<evidence type="ECO:0000256" key="1">
    <source>
        <dbReference type="ARBA" id="ARBA00004651"/>
    </source>
</evidence>
<comment type="caution">
    <text evidence="11">The sequence shown here is derived from an EMBL/GenBank/DDBJ whole genome shotgun (WGS) entry which is preliminary data.</text>
</comment>
<proteinExistence type="inferred from homology"/>
<feature type="transmembrane region" description="Helical" evidence="9">
    <location>
        <begin position="106"/>
        <end position="129"/>
    </location>
</feature>
<feature type="transmembrane region" description="Helical" evidence="9">
    <location>
        <begin position="287"/>
        <end position="309"/>
    </location>
</feature>
<dbReference type="Proteomes" id="UP001595872">
    <property type="component" value="Unassembled WGS sequence"/>
</dbReference>
<evidence type="ECO:0000256" key="6">
    <source>
        <dbReference type="ARBA" id="ARBA00022847"/>
    </source>
</evidence>
<dbReference type="InterPro" id="IPR036259">
    <property type="entry name" value="MFS_trans_sf"/>
</dbReference>
<keyword evidence="8 9" id="KW-0472">Membrane</keyword>
<evidence type="ECO:0000256" key="2">
    <source>
        <dbReference type="ARBA" id="ARBA00008240"/>
    </source>
</evidence>
<dbReference type="SUPFAM" id="SSF103473">
    <property type="entry name" value="MFS general substrate transporter"/>
    <property type="match status" value="1"/>
</dbReference>
<reference evidence="12" key="1">
    <citation type="journal article" date="2019" name="Int. J. Syst. Evol. Microbiol.">
        <title>The Global Catalogue of Microorganisms (GCM) 10K type strain sequencing project: providing services to taxonomists for standard genome sequencing and annotation.</title>
        <authorList>
            <consortium name="The Broad Institute Genomics Platform"/>
            <consortium name="The Broad Institute Genome Sequencing Center for Infectious Disease"/>
            <person name="Wu L."/>
            <person name="Ma J."/>
        </authorList>
    </citation>
    <scope>NUCLEOTIDE SEQUENCE [LARGE SCALE GENOMIC DNA]</scope>
    <source>
        <strain evidence="12">KLKA75</strain>
    </source>
</reference>
<dbReference type="PROSITE" id="PS50850">
    <property type="entry name" value="MFS"/>
    <property type="match status" value="1"/>
</dbReference>
<dbReference type="InterPro" id="IPR011701">
    <property type="entry name" value="MFS"/>
</dbReference>
<organism evidence="11 12">
    <name type="scientific">Actinomadura gamaensis</name>
    <dbReference type="NCBI Taxonomy" id="1763541"/>
    <lineage>
        <taxon>Bacteria</taxon>
        <taxon>Bacillati</taxon>
        <taxon>Actinomycetota</taxon>
        <taxon>Actinomycetes</taxon>
        <taxon>Streptosporangiales</taxon>
        <taxon>Thermomonosporaceae</taxon>
        <taxon>Actinomadura</taxon>
    </lineage>
</organism>
<keyword evidence="5 9" id="KW-0812">Transmembrane</keyword>
<feature type="transmembrane region" description="Helical" evidence="9">
    <location>
        <begin position="381"/>
        <end position="401"/>
    </location>
</feature>
<keyword evidence="6" id="KW-0769">Symport</keyword>
<dbReference type="Pfam" id="PF07690">
    <property type="entry name" value="MFS_1"/>
    <property type="match status" value="1"/>
</dbReference>
<dbReference type="PANTHER" id="PTHR43528:SF1">
    <property type="entry name" value="ALPHA-KETOGLUTARATE PERMEASE"/>
    <property type="match status" value="1"/>
</dbReference>
<name>A0ABV9TYV4_9ACTN</name>
<evidence type="ECO:0000256" key="4">
    <source>
        <dbReference type="ARBA" id="ARBA00022475"/>
    </source>
</evidence>
<feature type="domain" description="Major facilitator superfamily (MFS) profile" evidence="10">
    <location>
        <begin position="33"/>
        <end position="436"/>
    </location>
</feature>
<feature type="transmembrane region" description="Helical" evidence="9">
    <location>
        <begin position="321"/>
        <end position="338"/>
    </location>
</feature>